<evidence type="ECO:0008006" key="2">
    <source>
        <dbReference type="Google" id="ProtNLM"/>
    </source>
</evidence>
<evidence type="ECO:0000313" key="1">
    <source>
        <dbReference type="EMBL" id="QHT78584.1"/>
    </source>
</evidence>
<reference evidence="1" key="1">
    <citation type="journal article" date="2020" name="Nature">
        <title>Giant virus diversity and host interactions through global metagenomics.</title>
        <authorList>
            <person name="Schulz F."/>
            <person name="Roux S."/>
            <person name="Paez-Espino D."/>
            <person name="Jungbluth S."/>
            <person name="Walsh D.A."/>
            <person name="Denef V.J."/>
            <person name="McMahon K.D."/>
            <person name="Konstantinidis K.T."/>
            <person name="Eloe-Fadrosh E.A."/>
            <person name="Kyrpides N.C."/>
            <person name="Woyke T."/>
        </authorList>
    </citation>
    <scope>NUCLEOTIDE SEQUENCE</scope>
    <source>
        <strain evidence="1">GVMAG-M-3300023179-92</strain>
    </source>
</reference>
<name>A0A6C0HDS4_9ZZZZ</name>
<organism evidence="1">
    <name type="scientific">viral metagenome</name>
    <dbReference type="NCBI Taxonomy" id="1070528"/>
    <lineage>
        <taxon>unclassified sequences</taxon>
        <taxon>metagenomes</taxon>
        <taxon>organismal metagenomes</taxon>
    </lineage>
</organism>
<accession>A0A6C0HDS4</accession>
<protein>
    <recommendedName>
        <fullName evidence="2">T4 RNA ligase 1-like N-terminal domain-containing protein</fullName>
    </recommendedName>
</protein>
<dbReference type="AlphaFoldDB" id="A0A6C0HDS4"/>
<sequence>MSSELKLNFEDSIEVVDRLDGLSCYHYTDATVLSENNIKECRGIIKCDETGEVVCKSFGFTPEFGANDTENLTKYLEPMLSNSDVVCMPALEGCLVRTFYYNDKWYVSTHKKIDAYSSKWGCDKSFGELFDIALRHHFEENDIEKCRNLLDKKRIYVCLLRNYIGNRIVCVADNGPRLQFICDINREDDSIYIYSNEFTSLKPRTLQDVSQMISEVDITKTQGYVFINSNTLESVKILKDDYIFYALLRGNQPNVLYRYIELQQAGDPKNVEYFFNLYPEKREDFINFHQVMQDICINIYRKYRNRYVRKQVAIAPQEQFYIMKELHENFINSEKQDIVTQEKVSLYIHTLPPARVLYLYNSYMNRKSVTGHGNKVTTNDKEKIVSCIYKEDLQE</sequence>
<dbReference type="EMBL" id="MN739934">
    <property type="protein sequence ID" value="QHT78584.1"/>
    <property type="molecule type" value="Genomic_DNA"/>
</dbReference>
<proteinExistence type="predicted"/>